<protein>
    <recommendedName>
        <fullName evidence="3 9">Mitochondrial import inner membrane translocase subunit TIM22</fullName>
    </recommendedName>
</protein>
<keyword evidence="9" id="KW-0653">Protein transport</keyword>
<comment type="similarity">
    <text evidence="2 9">Belongs to the Tim17/Tim22/Tim23 family.</text>
</comment>
<keyword evidence="9" id="KW-0813">Transport</keyword>
<keyword evidence="9" id="KW-0811">Translocation</keyword>
<keyword evidence="5 9" id="KW-0999">Mitochondrion inner membrane</keyword>
<dbReference type="InterPro" id="IPR039175">
    <property type="entry name" value="TIM22"/>
</dbReference>
<evidence type="ECO:0000313" key="13">
    <source>
        <dbReference type="Proteomes" id="UP000568158"/>
    </source>
</evidence>
<dbReference type="Pfam" id="PF02466">
    <property type="entry name" value="Tim17"/>
    <property type="match status" value="1"/>
</dbReference>
<name>A0A7D9GY54_DEKBR</name>
<dbReference type="EMBL" id="JABCYN010000003">
    <property type="protein sequence ID" value="KAF6016196.1"/>
    <property type="molecule type" value="Genomic_DNA"/>
</dbReference>
<evidence type="ECO:0000256" key="1">
    <source>
        <dbReference type="ARBA" id="ARBA00004448"/>
    </source>
</evidence>
<keyword evidence="12" id="KW-1185">Reference proteome</keyword>
<evidence type="ECO:0000256" key="3">
    <source>
        <dbReference type="ARBA" id="ARBA00020722"/>
    </source>
</evidence>
<evidence type="ECO:0000256" key="9">
    <source>
        <dbReference type="RuleBase" id="RU367038"/>
    </source>
</evidence>
<evidence type="ECO:0000313" key="12">
    <source>
        <dbReference type="Proteomes" id="UP000478008"/>
    </source>
</evidence>
<dbReference type="PANTHER" id="PTHR14110">
    <property type="entry name" value="MITOCHONDRIAL IMPORT INNER MEMBRANE TRANSLOCASE SUBUNIT TIM22"/>
    <property type="match status" value="1"/>
</dbReference>
<dbReference type="GO" id="GO:0045039">
    <property type="term" value="P:protein insertion into mitochondrial inner membrane"/>
    <property type="evidence" value="ECO:0007669"/>
    <property type="project" value="UniProtKB-UniRule"/>
</dbReference>
<dbReference type="GO" id="GO:0030943">
    <property type="term" value="F:mitochondrion targeting sequence binding"/>
    <property type="evidence" value="ECO:0007669"/>
    <property type="project" value="TreeGrafter"/>
</dbReference>
<dbReference type="EMBL" id="CABFWN010000001">
    <property type="protein sequence ID" value="VUG16780.1"/>
    <property type="molecule type" value="Genomic_DNA"/>
</dbReference>
<evidence type="ECO:0000313" key="11">
    <source>
        <dbReference type="EMBL" id="VUG16780.1"/>
    </source>
</evidence>
<evidence type="ECO:0000256" key="6">
    <source>
        <dbReference type="ARBA" id="ARBA00022989"/>
    </source>
</evidence>
<evidence type="ECO:0000256" key="8">
    <source>
        <dbReference type="ARBA" id="ARBA00023136"/>
    </source>
</evidence>
<gene>
    <name evidence="11" type="primary">TIM22</name>
    <name evidence="11" type="ORF">DEBR0S1_25488G</name>
    <name evidence="10" type="ORF">HII12_000238</name>
</gene>
<reference evidence="11 12" key="1">
    <citation type="submission" date="2019-07" db="EMBL/GenBank/DDBJ databases">
        <authorList>
            <person name="Friedrich A."/>
            <person name="Schacherer J."/>
        </authorList>
    </citation>
    <scope>NUCLEOTIDE SEQUENCE [LARGE SCALE GENOMIC DNA]</scope>
</reference>
<sequence>MQNPFLPSPRKEYTEMTQEEQANYGAKQIMEFVASCPGKTILSGVSGYFLGGFFGMFISSMQYDQPFGTNMTKLADLPFKQQMKVQFKDMGRQMSSSAKNFGYIGMIYSAVECALQSFRAKDDLYNGASAGCITGAGLAIKSGPTAAFTGCAGFAAFSLAVDAYMRSENGAPPANDYND</sequence>
<proteinExistence type="inferred from homology"/>
<dbReference type="GO" id="GO:0008320">
    <property type="term" value="F:protein transmembrane transporter activity"/>
    <property type="evidence" value="ECO:0007669"/>
    <property type="project" value="UniProtKB-UniRule"/>
</dbReference>
<keyword evidence="4" id="KW-0812">Transmembrane</keyword>
<accession>A0A7D9GY54</accession>
<dbReference type="Proteomes" id="UP000568158">
    <property type="component" value="Unassembled WGS sequence"/>
</dbReference>
<evidence type="ECO:0000256" key="4">
    <source>
        <dbReference type="ARBA" id="ARBA00022692"/>
    </source>
</evidence>
<keyword evidence="8" id="KW-0472">Membrane</keyword>
<keyword evidence="7 9" id="KW-0496">Mitochondrion</keyword>
<dbReference type="AlphaFoldDB" id="A0A7D9GY54"/>
<evidence type="ECO:0000256" key="5">
    <source>
        <dbReference type="ARBA" id="ARBA00022792"/>
    </source>
</evidence>
<comment type="subcellular location">
    <subcellularLocation>
        <location evidence="1 9">Mitochondrion inner membrane</location>
        <topology evidence="1 9">Multi-pass membrane protein</topology>
    </subcellularLocation>
</comment>
<dbReference type="PANTHER" id="PTHR14110:SF0">
    <property type="entry name" value="MITOCHONDRIAL IMPORT INNER MEMBRANE TRANSLOCASE SUBUNIT TIM22"/>
    <property type="match status" value="1"/>
</dbReference>
<keyword evidence="6" id="KW-1133">Transmembrane helix</keyword>
<reference evidence="10 13" key="2">
    <citation type="journal article" date="2020" name="Appl. Microbiol. Biotechnol.">
        <title>Targeted gene deletion in Brettanomyces bruxellensis with an expression-free CRISPR-Cas9 system.</title>
        <authorList>
            <person name="Varela C."/>
            <person name="Bartel C."/>
            <person name="Onetto C."/>
            <person name="Borneman A."/>
        </authorList>
    </citation>
    <scope>NUCLEOTIDE SEQUENCE [LARGE SCALE GENOMIC DNA]</scope>
    <source>
        <strain evidence="10 13">AWRI1613</strain>
    </source>
</reference>
<dbReference type="OMA" id="VNPNMAD"/>
<evidence type="ECO:0000256" key="2">
    <source>
        <dbReference type="ARBA" id="ARBA00008444"/>
    </source>
</evidence>
<comment type="function">
    <text evidence="9">Essential core component of the TIM22 complex, a complex that mediates the import and insertion of multi-pass transmembrane proteins into the mitochondrial inner membrane. In the TIM22 complex, it constitutes the voltage-activated and signal-gated channel. Forms a twin-pore translocase that uses the membrane potential as external driving force in 2 voltage-dependent steps.</text>
</comment>
<comment type="subunit">
    <text evidence="9">Component of the TIM22 complex.</text>
</comment>
<organism evidence="11 12">
    <name type="scientific">Dekkera bruxellensis</name>
    <name type="common">Brettanomyces custersii</name>
    <dbReference type="NCBI Taxonomy" id="5007"/>
    <lineage>
        <taxon>Eukaryota</taxon>
        <taxon>Fungi</taxon>
        <taxon>Dikarya</taxon>
        <taxon>Ascomycota</taxon>
        <taxon>Saccharomycotina</taxon>
        <taxon>Pichiomycetes</taxon>
        <taxon>Pichiales</taxon>
        <taxon>Pichiaceae</taxon>
        <taxon>Brettanomyces</taxon>
    </lineage>
</organism>
<evidence type="ECO:0000256" key="7">
    <source>
        <dbReference type="ARBA" id="ARBA00023128"/>
    </source>
</evidence>
<dbReference type="Proteomes" id="UP000478008">
    <property type="component" value="Unassembled WGS sequence"/>
</dbReference>
<evidence type="ECO:0000313" key="10">
    <source>
        <dbReference type="EMBL" id="KAF6016196.1"/>
    </source>
</evidence>
<dbReference type="GO" id="GO:0042721">
    <property type="term" value="C:TIM22 mitochondrial import inner membrane insertion complex"/>
    <property type="evidence" value="ECO:0007669"/>
    <property type="project" value="UniProtKB-UniRule"/>
</dbReference>